<evidence type="ECO:0000256" key="1">
    <source>
        <dbReference type="ARBA" id="ARBA00004123"/>
    </source>
</evidence>
<dbReference type="InterPro" id="IPR003616">
    <property type="entry name" value="Post-SET_dom"/>
</dbReference>
<comment type="caution">
    <text evidence="8">The sequence shown here is derived from an EMBL/GenBank/DDBJ whole genome shotgun (WGS) entry which is preliminary data.</text>
</comment>
<feature type="region of interest" description="Disordered" evidence="5">
    <location>
        <begin position="782"/>
        <end position="868"/>
    </location>
</feature>
<dbReference type="PANTHER" id="PTHR46711:SF1">
    <property type="entry name" value="HISTONE-LYSINE N-METHYLTRANSFERASE SETD2"/>
    <property type="match status" value="1"/>
</dbReference>
<dbReference type="Gene3D" id="1.10.1740.100">
    <property type="entry name" value="Set2, Rpb1 interacting domain"/>
    <property type="match status" value="1"/>
</dbReference>
<name>A0A1R0H615_9FUNG</name>
<feature type="region of interest" description="Disordered" evidence="5">
    <location>
        <begin position="630"/>
        <end position="651"/>
    </location>
</feature>
<feature type="compositionally biased region" description="Polar residues" evidence="5">
    <location>
        <begin position="559"/>
        <end position="575"/>
    </location>
</feature>
<comment type="subcellular location">
    <subcellularLocation>
        <location evidence="1">Nucleus</location>
    </subcellularLocation>
</comment>
<feature type="compositionally biased region" description="Polar residues" evidence="5">
    <location>
        <begin position="324"/>
        <end position="353"/>
    </location>
</feature>
<dbReference type="STRING" id="133383.A0A1R0H615"/>
<dbReference type="Pfam" id="PF08236">
    <property type="entry name" value="SRI"/>
    <property type="match status" value="1"/>
</dbReference>
<evidence type="ECO:0000313" key="8">
    <source>
        <dbReference type="EMBL" id="OLY84615.1"/>
    </source>
</evidence>
<dbReference type="Gene3D" id="2.170.270.10">
    <property type="entry name" value="SET domain"/>
    <property type="match status" value="1"/>
</dbReference>
<evidence type="ECO:0008006" key="10">
    <source>
        <dbReference type="Google" id="ProtNLM"/>
    </source>
</evidence>
<dbReference type="InterPro" id="IPR001202">
    <property type="entry name" value="WW_dom"/>
</dbReference>
<dbReference type="InterPro" id="IPR042294">
    <property type="entry name" value="SETD2_animal"/>
</dbReference>
<feature type="compositionally biased region" description="Basic and acidic residues" evidence="5">
    <location>
        <begin position="50"/>
        <end position="61"/>
    </location>
</feature>
<dbReference type="InterPro" id="IPR038190">
    <property type="entry name" value="SRI_sf"/>
</dbReference>
<keyword evidence="9" id="KW-1185">Reference proteome</keyword>
<dbReference type="SMART" id="SM00508">
    <property type="entry name" value="PostSET"/>
    <property type="match status" value="1"/>
</dbReference>
<feature type="region of interest" description="Disordered" evidence="5">
    <location>
        <begin position="50"/>
        <end position="69"/>
    </location>
</feature>
<organism evidence="8 9">
    <name type="scientific">Smittium mucronatum</name>
    <dbReference type="NCBI Taxonomy" id="133383"/>
    <lineage>
        <taxon>Eukaryota</taxon>
        <taxon>Fungi</taxon>
        <taxon>Fungi incertae sedis</taxon>
        <taxon>Zoopagomycota</taxon>
        <taxon>Kickxellomycotina</taxon>
        <taxon>Harpellomycetes</taxon>
        <taxon>Harpellales</taxon>
        <taxon>Legeriomycetaceae</taxon>
        <taxon>Smittium</taxon>
    </lineage>
</organism>
<evidence type="ECO:0000313" key="9">
    <source>
        <dbReference type="Proteomes" id="UP000187455"/>
    </source>
</evidence>
<feature type="region of interest" description="Disordered" evidence="5">
    <location>
        <begin position="666"/>
        <end position="712"/>
    </location>
</feature>
<dbReference type="GO" id="GO:0032259">
    <property type="term" value="P:methylation"/>
    <property type="evidence" value="ECO:0007669"/>
    <property type="project" value="UniProtKB-KW"/>
</dbReference>
<feature type="compositionally biased region" description="Polar residues" evidence="5">
    <location>
        <begin position="668"/>
        <end position="681"/>
    </location>
</feature>
<dbReference type="InterPro" id="IPR046341">
    <property type="entry name" value="SET_dom_sf"/>
</dbReference>
<dbReference type="GO" id="GO:0005634">
    <property type="term" value="C:nucleus"/>
    <property type="evidence" value="ECO:0007669"/>
    <property type="project" value="TreeGrafter"/>
</dbReference>
<dbReference type="AlphaFoldDB" id="A0A1R0H615"/>
<protein>
    <recommendedName>
        <fullName evidence="10">Histone-lysine N-methyltransferase SETD2</fullName>
    </recommendedName>
</protein>
<evidence type="ECO:0000256" key="5">
    <source>
        <dbReference type="SAM" id="MobiDB-lite"/>
    </source>
</evidence>
<dbReference type="EMBL" id="LSSL01000434">
    <property type="protein sequence ID" value="OLY84615.1"/>
    <property type="molecule type" value="Genomic_DNA"/>
</dbReference>
<dbReference type="CDD" id="cd00201">
    <property type="entry name" value="WW"/>
    <property type="match status" value="1"/>
</dbReference>
<feature type="compositionally biased region" description="Polar residues" evidence="5">
    <location>
        <begin position="208"/>
        <end position="218"/>
    </location>
</feature>
<dbReference type="GO" id="GO:0005694">
    <property type="term" value="C:chromosome"/>
    <property type="evidence" value="ECO:0007669"/>
    <property type="project" value="InterPro"/>
</dbReference>
<dbReference type="SUPFAM" id="SSF82199">
    <property type="entry name" value="SET domain"/>
    <property type="match status" value="1"/>
</dbReference>
<evidence type="ECO:0000259" key="6">
    <source>
        <dbReference type="PROSITE" id="PS50020"/>
    </source>
</evidence>
<dbReference type="OrthoDB" id="422362at2759"/>
<dbReference type="PROSITE" id="PS50020">
    <property type="entry name" value="WW_DOMAIN_2"/>
    <property type="match status" value="1"/>
</dbReference>
<dbReference type="Proteomes" id="UP000187455">
    <property type="component" value="Unassembled WGS sequence"/>
</dbReference>
<gene>
    <name evidence="8" type="ORF">AYI68_g1219</name>
</gene>
<feature type="region of interest" description="Disordered" evidence="5">
    <location>
        <begin position="174"/>
        <end position="459"/>
    </location>
</feature>
<feature type="compositionally biased region" description="Low complexity" evidence="5">
    <location>
        <begin position="179"/>
        <end position="207"/>
    </location>
</feature>
<feature type="compositionally biased region" description="Low complexity" evidence="5">
    <location>
        <begin position="682"/>
        <end position="702"/>
    </location>
</feature>
<feature type="domain" description="WW" evidence="6">
    <location>
        <begin position="754"/>
        <end position="787"/>
    </location>
</feature>
<feature type="compositionally biased region" description="Low complexity" evidence="5">
    <location>
        <begin position="635"/>
        <end position="649"/>
    </location>
</feature>
<feature type="compositionally biased region" description="Basic and acidic residues" evidence="5">
    <location>
        <begin position="818"/>
        <end position="840"/>
    </location>
</feature>
<feature type="domain" description="Post-SET" evidence="7">
    <location>
        <begin position="28"/>
        <end position="44"/>
    </location>
</feature>
<feature type="compositionally biased region" description="Polar residues" evidence="5">
    <location>
        <begin position="291"/>
        <end position="316"/>
    </location>
</feature>
<feature type="compositionally biased region" description="Polar residues" evidence="5">
    <location>
        <begin position="797"/>
        <end position="816"/>
    </location>
</feature>
<dbReference type="GO" id="GO:0046975">
    <property type="term" value="F:histone H3K36 methyltransferase activity"/>
    <property type="evidence" value="ECO:0007669"/>
    <property type="project" value="InterPro"/>
</dbReference>
<proteinExistence type="predicted"/>
<dbReference type="InterPro" id="IPR013257">
    <property type="entry name" value="SRI"/>
</dbReference>
<dbReference type="PROSITE" id="PS50868">
    <property type="entry name" value="POST_SET"/>
    <property type="match status" value="1"/>
</dbReference>
<feature type="compositionally biased region" description="Basic and acidic residues" evidence="5">
    <location>
        <begin position="484"/>
        <end position="506"/>
    </location>
</feature>
<dbReference type="PANTHER" id="PTHR46711">
    <property type="entry name" value="HISTONE-LYSINE N-METHYLTRANSFERASE SETD2"/>
    <property type="match status" value="1"/>
</dbReference>
<feature type="compositionally biased region" description="Polar residues" evidence="5">
    <location>
        <begin position="853"/>
        <end position="868"/>
    </location>
</feature>
<dbReference type="GO" id="GO:0006355">
    <property type="term" value="P:regulation of DNA-templated transcription"/>
    <property type="evidence" value="ECO:0007669"/>
    <property type="project" value="InterPro"/>
</dbReference>
<reference evidence="8 9" key="1">
    <citation type="journal article" date="2016" name="Mol. Biol. Evol.">
        <title>Genome-Wide Survey of Gut Fungi (Harpellales) Reveals the First Horizontally Transferred Ubiquitin Gene from a Mosquito Host.</title>
        <authorList>
            <person name="Wang Y."/>
            <person name="White M.M."/>
            <person name="Kvist S."/>
            <person name="Moncalvo J.M."/>
        </authorList>
    </citation>
    <scope>NUCLEOTIDE SEQUENCE [LARGE SCALE GENOMIC DNA]</scope>
    <source>
        <strain evidence="8 9">ALG-7-W6</strain>
    </source>
</reference>
<evidence type="ECO:0000256" key="3">
    <source>
        <dbReference type="ARBA" id="ARBA00022679"/>
    </source>
</evidence>
<feature type="compositionally biased region" description="Basic and acidic residues" evidence="5">
    <location>
        <begin position="513"/>
        <end position="529"/>
    </location>
</feature>
<feature type="compositionally biased region" description="Low complexity" evidence="5">
    <location>
        <begin position="444"/>
        <end position="459"/>
    </location>
</feature>
<accession>A0A1R0H615</accession>
<dbReference type="SMART" id="SM00456">
    <property type="entry name" value="WW"/>
    <property type="match status" value="1"/>
</dbReference>
<feature type="compositionally biased region" description="Basic and acidic residues" evidence="5">
    <location>
        <begin position="958"/>
        <end position="968"/>
    </location>
</feature>
<keyword evidence="4" id="KW-0539">Nucleus</keyword>
<feature type="compositionally biased region" description="Polar residues" evidence="5">
    <location>
        <begin position="233"/>
        <end position="283"/>
    </location>
</feature>
<feature type="region of interest" description="Disordered" evidence="5">
    <location>
        <begin position="958"/>
        <end position="992"/>
    </location>
</feature>
<feature type="compositionally biased region" description="Basic and acidic residues" evidence="5">
    <location>
        <begin position="394"/>
        <end position="408"/>
    </location>
</feature>
<sequence>MGIFARKNVKSGDELTFDYKFEQLEGTQPQPCYCGESVCKGVIGISKESKENAKTHKRLIESSDESDNDLENEIKEEFVSVEQKRELEKKALEDSDEDEELWLIENSEDETIIIPVLQCIKIMPIQTRNTVDENKIEPILIGLSRKKDEFIADLSTEILKNWSSLKFVYKIPKRKPGKETNSNSRSNATTNNEETVNANATETSNNSQNGDKSISQTPDLDKKPSLADLAPSMANSWGNPHSDTSKSWTSQTNEVSKAWTTQSDSKIVSWNSQSNDNSVSMGSKNEDKSKSWNSQTDSKIVSWNSKSNGKTNSWGSQDEDKPKSWSTQAGGDSSSWNSQPTDSSKSWNLNSGGDSKPRQSKSYNESKSWDSAPMNKHKPSDSRGDNQSQPWDFKPNDKSKSWNSKPEESIVTWEDQSNDAKSWNSGFDDKAQSTNNRSNDRTKSYGSGSYDKSSSWNSNRVDEVKSWSNHYENQYKSKNSYSDNDSKPWDNRSDKPKFRKNQHEDSTSSWSSHSEDRKKSWNSHPDDGNKSWGSNYSKSDIDKEKIVPGHPNKSLGDSYDSNLSYRPNNINSLRTNDNDTYHKKTYGSENPKSDLHHPKKPYVSNNNSWSNSEIESKDFEGLKTRAADAAHDFKSNSSSGNNGWGSSNSTEVNESSFETWRKYDPLSVNPTNSKTSTNPSFNSWDASNNSNPPSNDTSNNGSFNGNKIKTNGWGEQIKTSTEGLSNKNTLSNPIETSKTALAEPVLNTCKYNGRRLKPGWYPASSDRGEIYFFHESSKQVQWDPPYIDGDIKENGNDHATNPHSGNSRNKKTVSPSKTKHESAKKVSFDKESLKKSRSDSVSKSNRPSKKSKTNGSTDHSSENLSKSQLMKLEKKATANLAKIVVNIMVKMGVDFLEKEDFKHEARKITRILFEKEKKSAVAKKKSVDFDSLIEISSTKSKKISEFIHTYISKLKEKKANNSTKKEAENADLLNSETKPTSPPKINDNATHSANLNTNLSEISIISVNSSDKH</sequence>
<keyword evidence="2" id="KW-0489">Methyltransferase</keyword>
<feature type="region of interest" description="Disordered" evidence="5">
    <location>
        <begin position="474"/>
        <end position="613"/>
    </location>
</feature>
<keyword evidence="3" id="KW-0808">Transferase</keyword>
<evidence type="ECO:0000256" key="4">
    <source>
        <dbReference type="ARBA" id="ARBA00023242"/>
    </source>
</evidence>
<evidence type="ECO:0000256" key="2">
    <source>
        <dbReference type="ARBA" id="ARBA00022603"/>
    </source>
</evidence>
<evidence type="ECO:0000259" key="7">
    <source>
        <dbReference type="PROSITE" id="PS50868"/>
    </source>
</evidence>